<dbReference type="STRING" id="81985.R0G6I3"/>
<proteinExistence type="inferred from homology"/>
<evidence type="ECO:0000256" key="2">
    <source>
        <dbReference type="ARBA" id="ARBA00009074"/>
    </source>
</evidence>
<evidence type="ECO:0000313" key="7">
    <source>
        <dbReference type="EMBL" id="EOA12099.1"/>
    </source>
</evidence>
<dbReference type="KEGG" id="crb:17874330"/>
<comment type="subcellular location">
    <subcellularLocation>
        <location evidence="1">Membrane</location>
        <topology evidence="1">Multi-pass membrane protein</topology>
    </subcellularLocation>
</comment>
<evidence type="ECO:0000313" key="8">
    <source>
        <dbReference type="Proteomes" id="UP000029121"/>
    </source>
</evidence>
<evidence type="ECO:0000256" key="6">
    <source>
        <dbReference type="SAM" id="Phobius"/>
    </source>
</evidence>
<dbReference type="Proteomes" id="UP000029121">
    <property type="component" value="Unassembled WGS sequence"/>
</dbReference>
<dbReference type="AlphaFoldDB" id="R0G6I3"/>
<dbReference type="InterPro" id="IPR007749">
    <property type="entry name" value="DUF677"/>
</dbReference>
<dbReference type="OrthoDB" id="1106533at2759"/>
<name>R0G6I3_9BRAS</name>
<gene>
    <name evidence="7" type="ORF">CARUB_v10000007mg</name>
</gene>
<keyword evidence="3 6" id="KW-0812">Transmembrane</keyword>
<dbReference type="GO" id="GO:0016020">
    <property type="term" value="C:membrane"/>
    <property type="evidence" value="ECO:0007669"/>
    <property type="project" value="UniProtKB-SubCell"/>
</dbReference>
<keyword evidence="8" id="KW-1185">Reference proteome</keyword>
<dbReference type="EMBL" id="KB870877">
    <property type="protein sequence ID" value="EOA12099.1"/>
    <property type="molecule type" value="Genomic_DNA"/>
</dbReference>
<dbReference type="eggNOG" id="ENOG502QQBT">
    <property type="taxonomic scope" value="Eukaryota"/>
</dbReference>
<evidence type="ECO:0000256" key="1">
    <source>
        <dbReference type="ARBA" id="ARBA00004141"/>
    </source>
</evidence>
<keyword evidence="5 6" id="KW-0472">Membrane</keyword>
<feature type="non-terminal residue" evidence="7">
    <location>
        <position position="1"/>
    </location>
</feature>
<feature type="transmembrane region" description="Helical" evidence="6">
    <location>
        <begin position="189"/>
        <end position="208"/>
    </location>
</feature>
<protein>
    <submittedName>
        <fullName evidence="7">Uncharacterized protein</fullName>
    </submittedName>
</protein>
<feature type="transmembrane region" description="Helical" evidence="6">
    <location>
        <begin position="214"/>
        <end position="236"/>
    </location>
</feature>
<keyword evidence="4 6" id="KW-1133">Transmembrane helix</keyword>
<organism evidence="7 8">
    <name type="scientific">Capsella rubella</name>
    <dbReference type="NCBI Taxonomy" id="81985"/>
    <lineage>
        <taxon>Eukaryota</taxon>
        <taxon>Viridiplantae</taxon>
        <taxon>Streptophyta</taxon>
        <taxon>Embryophyta</taxon>
        <taxon>Tracheophyta</taxon>
        <taxon>Spermatophyta</taxon>
        <taxon>Magnoliopsida</taxon>
        <taxon>eudicotyledons</taxon>
        <taxon>Gunneridae</taxon>
        <taxon>Pentapetalae</taxon>
        <taxon>rosids</taxon>
        <taxon>malvids</taxon>
        <taxon>Brassicales</taxon>
        <taxon>Brassicaceae</taxon>
        <taxon>Camelineae</taxon>
        <taxon>Capsella</taxon>
    </lineage>
</organism>
<dbReference type="Pfam" id="PF05055">
    <property type="entry name" value="DUF677"/>
    <property type="match status" value="1"/>
</dbReference>
<sequence>HPELKAFDSSLQHKSIKMIDSLSPDPKTGLLSQHAVHMEISKNLLEVSQGVANFILEGENDVWENKALRSLVQAYFDNTIKTLEIFDNVMDYVEKAEMGQLYIQEAVAQFDKESAEKDLGGKKKRYEKTLKNLNKFKAMGDTFDCGELMIQFELIKKQQESLLQDVSEAKTKFHDEYANLKAESMISHAVFGAAFFGTLIGSVALLITGVGIPLAIAGFQSLPMMAVGWSITHFLLEKRMDELKKLEETLTIVGIGIETNGEAVKSVSEIAHQLEKKILSIMKDVDDAIENEGDEVDMKLALHLIREKVMKLTEKIKEVGETVDSHSKLILEARFHVLEKINGSGKYHRG</sequence>
<evidence type="ECO:0000256" key="5">
    <source>
        <dbReference type="ARBA" id="ARBA00023136"/>
    </source>
</evidence>
<dbReference type="PANTHER" id="PTHR31113">
    <property type="entry name" value="UPF0496 PROTEIN 3-RELATED"/>
    <property type="match status" value="1"/>
</dbReference>
<comment type="similarity">
    <text evidence="2">Belongs to the UPF0496 family.</text>
</comment>
<evidence type="ECO:0000256" key="3">
    <source>
        <dbReference type="ARBA" id="ARBA00022692"/>
    </source>
</evidence>
<accession>R0G6I3</accession>
<dbReference type="PANTHER" id="PTHR31113:SF13">
    <property type="entry name" value="(RAPE) HYPOTHETICAL PROTEIN"/>
    <property type="match status" value="1"/>
</dbReference>
<reference evidence="8" key="1">
    <citation type="journal article" date="2013" name="Nat. Genet.">
        <title>The Capsella rubella genome and the genomic consequences of rapid mating system evolution.</title>
        <authorList>
            <person name="Slotte T."/>
            <person name="Hazzouri K.M."/>
            <person name="Agren J.A."/>
            <person name="Koenig D."/>
            <person name="Maumus F."/>
            <person name="Guo Y.L."/>
            <person name="Steige K."/>
            <person name="Platts A.E."/>
            <person name="Escobar J.S."/>
            <person name="Newman L.K."/>
            <person name="Wang W."/>
            <person name="Mandakova T."/>
            <person name="Vello E."/>
            <person name="Smith L.M."/>
            <person name="Henz S.R."/>
            <person name="Steffen J."/>
            <person name="Takuno S."/>
            <person name="Brandvain Y."/>
            <person name="Coop G."/>
            <person name="Andolfatto P."/>
            <person name="Hu T.T."/>
            <person name="Blanchette M."/>
            <person name="Clark R.M."/>
            <person name="Quesneville H."/>
            <person name="Nordborg M."/>
            <person name="Gaut B.S."/>
            <person name="Lysak M.A."/>
            <person name="Jenkins J."/>
            <person name="Grimwood J."/>
            <person name="Chapman J."/>
            <person name="Prochnik S."/>
            <person name="Shu S."/>
            <person name="Rokhsar D."/>
            <person name="Schmutz J."/>
            <person name="Weigel D."/>
            <person name="Wright S.I."/>
        </authorList>
    </citation>
    <scope>NUCLEOTIDE SEQUENCE [LARGE SCALE GENOMIC DNA]</scope>
    <source>
        <strain evidence="8">cv. Monte Gargano</strain>
    </source>
</reference>
<evidence type="ECO:0000256" key="4">
    <source>
        <dbReference type="ARBA" id="ARBA00022989"/>
    </source>
</evidence>